<accession>A0A1F6Y4I9</accession>
<comment type="caution">
    <text evidence="2">The sequence shown here is derived from an EMBL/GenBank/DDBJ whole genome shotgun (WGS) entry which is preliminary data.</text>
</comment>
<evidence type="ECO:0000313" key="3">
    <source>
        <dbReference type="Proteomes" id="UP000178645"/>
    </source>
</evidence>
<feature type="domain" description="Transcriptional repressor PaaX-like central Cas2-like" evidence="1">
    <location>
        <begin position="92"/>
        <end position="153"/>
    </location>
</feature>
<dbReference type="AlphaFoldDB" id="A0A1F6Y4I9"/>
<sequence>MELVYEILKSMWNTSLSYKGVRTNMFGIPQFKNKSDNTIRSTMSQMKNRGFIENYDQCWHITPGGREYMRMKINSLKKFPNIFKKDAPKNLMVMFDIPEKQKAEREWFRWHLKKFNYKMIQKSVWVGPSPLPKQFMDYIEKIRLKSAIKTFKLAKSHNFDK</sequence>
<dbReference type="InterPro" id="IPR048846">
    <property type="entry name" value="PaaX-like_central"/>
</dbReference>
<dbReference type="EMBL" id="MFVU01000028">
    <property type="protein sequence ID" value="OGJ01310.1"/>
    <property type="molecule type" value="Genomic_DNA"/>
</dbReference>
<dbReference type="Proteomes" id="UP000178645">
    <property type="component" value="Unassembled WGS sequence"/>
</dbReference>
<reference evidence="2 3" key="1">
    <citation type="journal article" date="2016" name="Nat. Commun.">
        <title>Thousands of microbial genomes shed light on interconnected biogeochemical processes in an aquifer system.</title>
        <authorList>
            <person name="Anantharaman K."/>
            <person name="Brown C.T."/>
            <person name="Hug L.A."/>
            <person name="Sharon I."/>
            <person name="Castelle C.J."/>
            <person name="Probst A.J."/>
            <person name="Thomas B.C."/>
            <person name="Singh A."/>
            <person name="Wilkins M.J."/>
            <person name="Karaoz U."/>
            <person name="Brodie E.L."/>
            <person name="Williams K.H."/>
            <person name="Hubbard S.S."/>
            <person name="Banfield J.F."/>
        </authorList>
    </citation>
    <scope>NUCLEOTIDE SEQUENCE [LARGE SCALE GENOMIC DNA]</scope>
</reference>
<organism evidence="2 3">
    <name type="scientific">Candidatus Nomurabacteria bacterium RIFCSPLOWO2_12_FULL_44_11</name>
    <dbReference type="NCBI Taxonomy" id="1801796"/>
    <lineage>
        <taxon>Bacteria</taxon>
        <taxon>Candidatus Nomuraibacteriota</taxon>
    </lineage>
</organism>
<name>A0A1F6Y4I9_9BACT</name>
<dbReference type="Gene3D" id="3.30.70.2650">
    <property type="match status" value="1"/>
</dbReference>
<evidence type="ECO:0000313" key="2">
    <source>
        <dbReference type="EMBL" id="OGJ01310.1"/>
    </source>
</evidence>
<evidence type="ECO:0000259" key="1">
    <source>
        <dbReference type="Pfam" id="PF20803"/>
    </source>
</evidence>
<proteinExistence type="predicted"/>
<gene>
    <name evidence="2" type="ORF">A3G53_00660</name>
</gene>
<dbReference type="Pfam" id="PF20803">
    <property type="entry name" value="PaaX_M"/>
    <property type="match status" value="1"/>
</dbReference>
<protein>
    <recommendedName>
        <fullName evidence="1">Transcriptional repressor PaaX-like central Cas2-like domain-containing protein</fullName>
    </recommendedName>
</protein>